<dbReference type="InterPro" id="IPR036397">
    <property type="entry name" value="RNaseH_sf"/>
</dbReference>
<dbReference type="eggNOG" id="COG2801">
    <property type="taxonomic scope" value="Bacteria"/>
</dbReference>
<dbReference type="PROSITE" id="PS50994">
    <property type="entry name" value="INTEGRASE"/>
    <property type="match status" value="1"/>
</dbReference>
<dbReference type="RefSeq" id="WP_036526780.1">
    <property type="nucleotide sequence ID" value="NZ_JFYZ01000014.1"/>
</dbReference>
<dbReference type="Gene3D" id="3.30.420.10">
    <property type="entry name" value="Ribonuclease H-like superfamily/Ribonuclease H"/>
    <property type="match status" value="1"/>
</dbReference>
<dbReference type="AlphaFoldDB" id="A0A031JW64"/>
<gene>
    <name evidence="2" type="ORF">BV97_03097</name>
</gene>
<dbReference type="InterPro" id="IPR015378">
    <property type="entry name" value="Transposase-like_Mu_C"/>
</dbReference>
<evidence type="ECO:0000313" key="2">
    <source>
        <dbReference type="EMBL" id="EZP81043.1"/>
    </source>
</evidence>
<dbReference type="SUPFAM" id="SSF53098">
    <property type="entry name" value="Ribonuclease H-like"/>
    <property type="match status" value="1"/>
</dbReference>
<feature type="domain" description="Integrase catalytic" evidence="1">
    <location>
        <begin position="166"/>
        <end position="368"/>
    </location>
</feature>
<dbReference type="PATRIC" id="fig|158500.4.peg.3166"/>
<sequence length="552" mass="62732">MAETGTALTTVDHTEWRKACEREPIIRALTAEPRLGRKAIAEAGLKLSLNRSRIYELLARYRENPVTSSLVDQHDGFPKGRSRLPCEVERLIDAKIEQFYLSRPKPTIAQLVRQIRFSCLEQNLRPPARQTVVLRVNAVERTRLTGARDGTKAAADRFRPVVSSYEAQYPLQVVQMDHTLVDIIIVDEYLRRPVGRPTLTLQIDVATRVIPGFYISLERPSAISVGMAIRHAVLPKNDWLADRELTFAWPVFGLPDILHLDNASEFHSRALTRGCQQFGIELHYRPPRTPHFGGHIERMIGTAIGEVHLLPGTTFSNIQDKGDYDAEGKACMTLKEFERWFALQVGIYHRTIHSSLGVPPMTAWQDDQGKRVAALRLPADEERFLLDFLPFEMRRVRREGIKLFHVFYWHGASATLVANSVHKFPIKYNPLNLSAVYLELPGGEHVTVPLRDKRRPAITKFEHDQALRALRERGRNAVDEQMLFEMVSTQRRIVLRAVEKTRGARRSTQRIVDALIRGEPPAAFVQHQEANAQLTPPNLDGPVVPLAIEEQS</sequence>
<name>A0A031JW64_9SPHN</name>
<dbReference type="EMBL" id="JFYZ01000014">
    <property type="protein sequence ID" value="EZP81043.1"/>
    <property type="molecule type" value="Genomic_DNA"/>
</dbReference>
<evidence type="ECO:0000259" key="1">
    <source>
        <dbReference type="PROSITE" id="PS50994"/>
    </source>
</evidence>
<organism evidence="2 3">
    <name type="scientific">Novosphingobium resinovorum</name>
    <dbReference type="NCBI Taxonomy" id="158500"/>
    <lineage>
        <taxon>Bacteria</taxon>
        <taxon>Pseudomonadati</taxon>
        <taxon>Pseudomonadota</taxon>
        <taxon>Alphaproteobacteria</taxon>
        <taxon>Sphingomonadales</taxon>
        <taxon>Sphingomonadaceae</taxon>
        <taxon>Novosphingobium</taxon>
    </lineage>
</organism>
<proteinExistence type="predicted"/>
<evidence type="ECO:0000313" key="3">
    <source>
        <dbReference type="Proteomes" id="UP000024329"/>
    </source>
</evidence>
<comment type="caution">
    <text evidence="2">The sequence shown here is derived from an EMBL/GenBank/DDBJ whole genome shotgun (WGS) entry which is preliminary data.</text>
</comment>
<accession>A0A031JW64</accession>
<dbReference type="InterPro" id="IPR001584">
    <property type="entry name" value="Integrase_cat-core"/>
</dbReference>
<dbReference type="Pfam" id="PF09299">
    <property type="entry name" value="Mu-transpos_C"/>
    <property type="match status" value="1"/>
</dbReference>
<protein>
    <submittedName>
        <fullName evidence="2">Integrase catalytic subunit</fullName>
    </submittedName>
</protein>
<dbReference type="GO" id="GO:0015074">
    <property type="term" value="P:DNA integration"/>
    <property type="evidence" value="ECO:0007669"/>
    <property type="project" value="InterPro"/>
</dbReference>
<dbReference type="Proteomes" id="UP000024329">
    <property type="component" value="Unassembled WGS sequence"/>
</dbReference>
<dbReference type="InterPro" id="IPR012337">
    <property type="entry name" value="RNaseH-like_sf"/>
</dbReference>
<dbReference type="GO" id="GO:0003676">
    <property type="term" value="F:nucleic acid binding"/>
    <property type="evidence" value="ECO:0007669"/>
    <property type="project" value="InterPro"/>
</dbReference>
<reference evidence="2 3" key="1">
    <citation type="submission" date="2014-03" db="EMBL/GenBank/DDBJ databases">
        <title>Whole genome sequence of Novosphingobium resinovorum KF1.</title>
        <authorList>
            <person name="Gan H.M."/>
            <person name="Gan H.Y."/>
            <person name="Chew T.H."/>
            <person name="Savka M.A."/>
        </authorList>
    </citation>
    <scope>NUCLEOTIDE SEQUENCE [LARGE SCALE GENOMIC DNA]</scope>
    <source>
        <strain evidence="2 3">KF1</strain>
    </source>
</reference>